<protein>
    <submittedName>
        <fullName evidence="2">Uncharacterized protein</fullName>
    </submittedName>
</protein>
<evidence type="ECO:0000313" key="3">
    <source>
        <dbReference type="Proteomes" id="UP000091967"/>
    </source>
</evidence>
<dbReference type="Proteomes" id="UP000091967">
    <property type="component" value="Unassembled WGS sequence"/>
</dbReference>
<dbReference type="OMA" id="HEQPSCG"/>
<gene>
    <name evidence="2" type="ORF">FPOA_03557</name>
</gene>
<feature type="chain" id="PRO_5008603792" evidence="1">
    <location>
        <begin position="23"/>
        <end position="151"/>
    </location>
</feature>
<dbReference type="AlphaFoldDB" id="A0A1B8BA48"/>
<evidence type="ECO:0000313" key="2">
    <source>
        <dbReference type="EMBL" id="OBS29620.1"/>
    </source>
</evidence>
<sequence>MKFTATITGLVAAIFYSAPVVADWASLGDGIGTGLCPQGGNVLLPVFNDESWDDICASLVEDGCTDNNHVLSQANTGSSGFRRNEDLDCADNAPAGHLTCTNAFRDGYGKCGSSFSPHEQPSCGVQVFNADGTVVGDIFFVGACLPPISPP</sequence>
<organism evidence="2 3">
    <name type="scientific">Fusarium poae</name>
    <dbReference type="NCBI Taxonomy" id="36050"/>
    <lineage>
        <taxon>Eukaryota</taxon>
        <taxon>Fungi</taxon>
        <taxon>Dikarya</taxon>
        <taxon>Ascomycota</taxon>
        <taxon>Pezizomycotina</taxon>
        <taxon>Sordariomycetes</taxon>
        <taxon>Hypocreomycetidae</taxon>
        <taxon>Hypocreales</taxon>
        <taxon>Nectriaceae</taxon>
        <taxon>Fusarium</taxon>
    </lineage>
</organism>
<dbReference type="EMBL" id="LYXU01000001">
    <property type="protein sequence ID" value="OBS29620.1"/>
    <property type="molecule type" value="Genomic_DNA"/>
</dbReference>
<keyword evidence="1" id="KW-0732">Signal</keyword>
<proteinExistence type="predicted"/>
<reference evidence="2 3" key="1">
    <citation type="submission" date="2016-06" db="EMBL/GenBank/DDBJ databases">
        <title>Living apart together: crosstalk between the core and supernumerary genomes in a fungal plant pathogen.</title>
        <authorList>
            <person name="Vanheule A."/>
            <person name="Audenaert K."/>
            <person name="Warris S."/>
            <person name="Van De Geest H."/>
            <person name="Schijlen E."/>
            <person name="Hofte M."/>
            <person name="De Saeger S."/>
            <person name="Haesaert G."/>
            <person name="Waalwijk C."/>
            <person name="Van Der Lee T."/>
        </authorList>
    </citation>
    <scope>NUCLEOTIDE SEQUENCE [LARGE SCALE GENOMIC DNA]</scope>
    <source>
        <strain evidence="2 3">2516</strain>
    </source>
</reference>
<accession>A0A1B8BA48</accession>
<name>A0A1B8BA48_FUSPO</name>
<evidence type="ECO:0000256" key="1">
    <source>
        <dbReference type="SAM" id="SignalP"/>
    </source>
</evidence>
<comment type="caution">
    <text evidence="2">The sequence shown here is derived from an EMBL/GenBank/DDBJ whole genome shotgun (WGS) entry which is preliminary data.</text>
</comment>
<keyword evidence="3" id="KW-1185">Reference proteome</keyword>
<feature type="signal peptide" evidence="1">
    <location>
        <begin position="1"/>
        <end position="22"/>
    </location>
</feature>